<proteinExistence type="predicted"/>
<feature type="domain" description="TECPR1-like DysF" evidence="8">
    <location>
        <begin position="62"/>
        <end position="424"/>
    </location>
</feature>
<protein>
    <submittedName>
        <fullName evidence="9">Protein PEX28</fullName>
    </submittedName>
</protein>
<evidence type="ECO:0000256" key="2">
    <source>
        <dbReference type="ARBA" id="ARBA00022692"/>
    </source>
</evidence>
<feature type="compositionally biased region" description="Basic and acidic residues" evidence="6">
    <location>
        <begin position="433"/>
        <end position="447"/>
    </location>
</feature>
<evidence type="ECO:0000256" key="6">
    <source>
        <dbReference type="SAM" id="MobiDB-lite"/>
    </source>
</evidence>
<accession>A0ABX6ENL4</accession>
<name>A0ABX6ENL4_KLUMA</name>
<evidence type="ECO:0000313" key="9">
    <source>
        <dbReference type="EMBL" id="QGN13815.1"/>
    </source>
</evidence>
<keyword evidence="5" id="KW-0576">Peroxisome</keyword>
<sequence>MDAIWKSTTGGSDSSTTSLSQSAQSLLNDKLVEKIIYMALPASNGVDTDIIENRVQAGAGRPGLSVPIMSRNFMQLNSRLGPPFMVIDEIIRVFNWTNPAYTLCIMSFYSFLILKPLPMLVAGPFAYILFGVMCPTYMDIHKPDPHMNLDHNPIPARGPPLKSPLLPGPVSEFSKEFVLNLTDLQNHMTLYVMAYDFVTGVLSKFAYFKNEDVSAAVYLSLFIFSCAWAMVIDSVSQLIPWKLILLSVGWLLAIVLHPKIRDAVFQMMYSEETRLRILTQMNQLERAIKEKFEATEPRERREASIFELQRFNEDSKSWELIGYSSEDYTPYSEVRLNGTPISQISTVPTLADVKPPVEWEWLPNFDWTLDLHPTEWVSASFLRHVDIDNETKWVYDINDEEEEEVVDEEEEAHRGQYRRRRWIKLCSRQKHRPPTEKNKKGSSKTENEADYTDIEDDNEDTNTYNGYAAITQTSFSGFDKTHHATGSLTTDNGSSDAPSFGLTNSTSNASIPSLISEESRTSDSKEKSKAIKSLSDLLSITSTT</sequence>
<feature type="compositionally biased region" description="Acidic residues" evidence="6">
    <location>
        <begin position="448"/>
        <end position="460"/>
    </location>
</feature>
<feature type="transmembrane region" description="Helical" evidence="7">
    <location>
        <begin position="188"/>
        <end position="208"/>
    </location>
</feature>
<comment type="subcellular location">
    <subcellularLocation>
        <location evidence="1">Peroxisome membrane</location>
        <topology evidence="1">Multi-pass membrane protein</topology>
    </subcellularLocation>
</comment>
<dbReference type="PANTHER" id="PTHR28304">
    <property type="entry name" value="PEROXISOMAL MEMBRANE PROTEIN PEX29"/>
    <property type="match status" value="1"/>
</dbReference>
<keyword evidence="10" id="KW-1185">Reference proteome</keyword>
<evidence type="ECO:0000256" key="5">
    <source>
        <dbReference type="ARBA" id="ARBA00023140"/>
    </source>
</evidence>
<evidence type="ECO:0000313" key="10">
    <source>
        <dbReference type="Proteomes" id="UP000422736"/>
    </source>
</evidence>
<feature type="transmembrane region" description="Helical" evidence="7">
    <location>
        <begin position="215"/>
        <end position="232"/>
    </location>
</feature>
<evidence type="ECO:0000256" key="3">
    <source>
        <dbReference type="ARBA" id="ARBA00022989"/>
    </source>
</evidence>
<evidence type="ECO:0000256" key="7">
    <source>
        <dbReference type="SAM" id="Phobius"/>
    </source>
</evidence>
<dbReference type="InterPro" id="IPR010482">
    <property type="entry name" value="TECPR1-like_DysF"/>
</dbReference>
<dbReference type="Proteomes" id="UP000422736">
    <property type="component" value="Chromosome 1"/>
</dbReference>
<evidence type="ECO:0000256" key="1">
    <source>
        <dbReference type="ARBA" id="ARBA00004585"/>
    </source>
</evidence>
<dbReference type="Pfam" id="PF06398">
    <property type="entry name" value="Pex24p"/>
    <property type="match status" value="1"/>
</dbReference>
<keyword evidence="3 7" id="KW-1133">Transmembrane helix</keyword>
<feature type="transmembrane region" description="Helical" evidence="7">
    <location>
        <begin position="238"/>
        <end position="258"/>
    </location>
</feature>
<keyword evidence="4 7" id="KW-0472">Membrane</keyword>
<gene>
    <name evidence="9" type="primary">PEX28</name>
    <name evidence="9" type="ORF">FIM1_461</name>
</gene>
<dbReference type="InterPro" id="IPR052816">
    <property type="entry name" value="Peroxisomal_Membrane_PEX28-32"/>
</dbReference>
<reference evidence="9 10" key="1">
    <citation type="submission" date="2016-03" db="EMBL/GenBank/DDBJ databases">
        <title>How can Kluyveromyces marxianus grow so fast - potential evolutionary course in Saccharomyces Complex revealed by comparative genomics.</title>
        <authorList>
            <person name="Mo W."/>
            <person name="Lu W."/>
            <person name="Yang X."/>
            <person name="Qi J."/>
            <person name="Lv H."/>
        </authorList>
    </citation>
    <scope>NUCLEOTIDE SEQUENCE [LARGE SCALE GENOMIC DNA]</scope>
    <source>
        <strain evidence="9 10">FIM1</strain>
    </source>
</reference>
<feature type="region of interest" description="Disordered" evidence="6">
    <location>
        <begin position="487"/>
        <end position="532"/>
    </location>
</feature>
<evidence type="ECO:0000256" key="4">
    <source>
        <dbReference type="ARBA" id="ARBA00023136"/>
    </source>
</evidence>
<dbReference type="EMBL" id="CP015054">
    <property type="protein sequence ID" value="QGN13815.1"/>
    <property type="molecule type" value="Genomic_DNA"/>
</dbReference>
<feature type="compositionally biased region" description="Basic and acidic residues" evidence="6">
    <location>
        <begin position="517"/>
        <end position="529"/>
    </location>
</feature>
<dbReference type="PANTHER" id="PTHR28304:SF2">
    <property type="entry name" value="PEROXISOMAL MEMBRANE PROTEIN PEX29"/>
    <property type="match status" value="1"/>
</dbReference>
<keyword evidence="2 7" id="KW-0812">Transmembrane</keyword>
<organism evidence="9 10">
    <name type="scientific">Kluyveromyces marxianus</name>
    <name type="common">Yeast</name>
    <name type="synonym">Candida kefyr</name>
    <dbReference type="NCBI Taxonomy" id="4911"/>
    <lineage>
        <taxon>Eukaryota</taxon>
        <taxon>Fungi</taxon>
        <taxon>Dikarya</taxon>
        <taxon>Ascomycota</taxon>
        <taxon>Saccharomycotina</taxon>
        <taxon>Saccharomycetes</taxon>
        <taxon>Saccharomycetales</taxon>
        <taxon>Saccharomycetaceae</taxon>
        <taxon>Kluyveromyces</taxon>
    </lineage>
</organism>
<evidence type="ECO:0000259" key="8">
    <source>
        <dbReference type="Pfam" id="PF06398"/>
    </source>
</evidence>
<feature type="region of interest" description="Disordered" evidence="6">
    <location>
        <begin position="428"/>
        <end position="464"/>
    </location>
</feature>
<feature type="compositionally biased region" description="Polar residues" evidence="6">
    <location>
        <begin position="487"/>
        <end position="513"/>
    </location>
</feature>
<feature type="transmembrane region" description="Helical" evidence="7">
    <location>
        <begin position="117"/>
        <end position="138"/>
    </location>
</feature>